<feature type="compositionally biased region" description="Polar residues" evidence="1">
    <location>
        <begin position="48"/>
        <end position="67"/>
    </location>
</feature>
<feature type="compositionally biased region" description="Low complexity" evidence="1">
    <location>
        <begin position="228"/>
        <end position="239"/>
    </location>
</feature>
<evidence type="ECO:0000256" key="1">
    <source>
        <dbReference type="SAM" id="MobiDB-lite"/>
    </source>
</evidence>
<dbReference type="Proteomes" id="UP000789595">
    <property type="component" value="Unassembled WGS sequence"/>
</dbReference>
<feature type="region of interest" description="Disordered" evidence="1">
    <location>
        <begin position="313"/>
        <end position="362"/>
    </location>
</feature>
<proteinExistence type="predicted"/>
<feature type="compositionally biased region" description="Low complexity" evidence="1">
    <location>
        <begin position="163"/>
        <end position="176"/>
    </location>
</feature>
<protein>
    <submittedName>
        <fullName evidence="2">Uncharacterized protein</fullName>
    </submittedName>
</protein>
<evidence type="ECO:0000313" key="3">
    <source>
        <dbReference type="Proteomes" id="UP000789595"/>
    </source>
</evidence>
<dbReference type="AlphaFoldDB" id="A0A8J2SDH4"/>
<organism evidence="2 3">
    <name type="scientific">Pelagomonas calceolata</name>
    <dbReference type="NCBI Taxonomy" id="35677"/>
    <lineage>
        <taxon>Eukaryota</taxon>
        <taxon>Sar</taxon>
        <taxon>Stramenopiles</taxon>
        <taxon>Ochrophyta</taxon>
        <taxon>Pelagophyceae</taxon>
        <taxon>Pelagomonadales</taxon>
        <taxon>Pelagomonadaceae</taxon>
        <taxon>Pelagomonas</taxon>
    </lineage>
</organism>
<comment type="caution">
    <text evidence="2">The sequence shown here is derived from an EMBL/GenBank/DDBJ whole genome shotgun (WGS) entry which is preliminary data.</text>
</comment>
<feature type="compositionally biased region" description="Low complexity" evidence="1">
    <location>
        <begin position="249"/>
        <end position="262"/>
    </location>
</feature>
<feature type="region of interest" description="Disordered" evidence="1">
    <location>
        <begin position="47"/>
        <end position="292"/>
    </location>
</feature>
<gene>
    <name evidence="2" type="ORF">PECAL_2P01610</name>
</gene>
<reference evidence="2" key="1">
    <citation type="submission" date="2021-11" db="EMBL/GenBank/DDBJ databases">
        <authorList>
            <consortium name="Genoscope - CEA"/>
            <person name="William W."/>
        </authorList>
    </citation>
    <scope>NUCLEOTIDE SEQUENCE</scope>
</reference>
<evidence type="ECO:0000313" key="2">
    <source>
        <dbReference type="EMBL" id="CAH0367152.1"/>
    </source>
</evidence>
<keyword evidence="3" id="KW-1185">Reference proteome</keyword>
<name>A0A8J2SDH4_9STRA</name>
<feature type="compositionally biased region" description="Basic residues" evidence="1">
    <location>
        <begin position="105"/>
        <end position="124"/>
    </location>
</feature>
<accession>A0A8J2SDH4</accession>
<feature type="compositionally biased region" description="Basic residues" evidence="1">
    <location>
        <begin position="342"/>
        <end position="362"/>
    </location>
</feature>
<dbReference type="EMBL" id="CAKKNE010000002">
    <property type="protein sequence ID" value="CAH0367152.1"/>
    <property type="molecule type" value="Genomic_DNA"/>
</dbReference>
<feature type="compositionally biased region" description="Low complexity" evidence="1">
    <location>
        <begin position="313"/>
        <end position="341"/>
    </location>
</feature>
<sequence>MRRLALNSLNAYQASSEASLRATKTTNSQAVSDYALFTAPVAPRRGASATSTLSKQACTQQQATSLHLSKHATAARDPAPRRAPRKPTSRICAVQAVVAAPRRTRDPRRRDRRGAGGRRRRRRPGAADLARRTGTTPAGARPRVQQGARGARPQLRRRHDGEPAAAADGRGAGLARGARERGGAAELPHLGRRPRGHGGRAAAQGARPVGLAERPEQPAAAGAREGVEALVRPLRARPAAAERRERPGGRAARVPAGLAARGARPDAADRRARPGARAAAPRRRGRRGPDVARVLDELRALVAARARAAAAEAARGAAGLRLGRGRAPGPRAAAAQGPGRARVARARGRRARERPRRGRGRV</sequence>
<feature type="compositionally biased region" description="Basic and acidic residues" evidence="1">
    <location>
        <begin position="263"/>
        <end position="272"/>
    </location>
</feature>
<feature type="non-terminal residue" evidence="2">
    <location>
        <position position="362"/>
    </location>
</feature>